<feature type="signal peptide" evidence="2">
    <location>
        <begin position="1"/>
        <end position="22"/>
    </location>
</feature>
<feature type="chain" id="PRO_5021009199" description="Lipoprotein" evidence="2">
    <location>
        <begin position="23"/>
        <end position="248"/>
    </location>
</feature>
<dbReference type="RefSeq" id="WP_131613462.1">
    <property type="nucleotide sequence ID" value="NZ_PSZP01000014.1"/>
</dbReference>
<evidence type="ECO:0000256" key="1">
    <source>
        <dbReference type="SAM" id="Coils"/>
    </source>
</evidence>
<accession>A0A4R0XNK2</accession>
<keyword evidence="2" id="KW-0732">Signal</keyword>
<proteinExistence type="predicted"/>
<organism evidence="3 4">
    <name type="scientific">Mycoplasma todarodis</name>
    <dbReference type="NCBI Taxonomy" id="1937191"/>
    <lineage>
        <taxon>Bacteria</taxon>
        <taxon>Bacillati</taxon>
        <taxon>Mycoplasmatota</taxon>
        <taxon>Mollicutes</taxon>
        <taxon>Mycoplasmataceae</taxon>
        <taxon>Mycoplasma</taxon>
    </lineage>
</organism>
<dbReference type="EMBL" id="PSZP01000014">
    <property type="protein sequence ID" value="TCG11072.1"/>
    <property type="molecule type" value="Genomic_DNA"/>
</dbReference>
<evidence type="ECO:0000313" key="4">
    <source>
        <dbReference type="Proteomes" id="UP000291072"/>
    </source>
</evidence>
<sequence length="248" mass="28586">MKTKRISMGILAVTTIALPVIATSCGKENEIRVEIKDNSVKIDKTIKPSRVVTLEINEKAYGGDIKSDKQLIRNILMPASPLTKTVNLKDIIINKNQLPNIIQYDEWTSLKRKEFDGKVHIEEVIKSIQQILEEATHKLDLLSEEILSIKEVKIKCRSKQTLNYVVEKQMLTLAKENLLETKELFRYKTSHEIKQIIAGLDISDESALEEFYRELNATKVYKKIQNIKKKMHFNNSRTTTLLNKLIHL</sequence>
<gene>
    <name evidence="3" type="ORF">C4B25_02385</name>
</gene>
<evidence type="ECO:0000313" key="3">
    <source>
        <dbReference type="EMBL" id="TCG11072.1"/>
    </source>
</evidence>
<keyword evidence="4" id="KW-1185">Reference proteome</keyword>
<dbReference type="Proteomes" id="UP000291072">
    <property type="component" value="Unassembled WGS sequence"/>
</dbReference>
<evidence type="ECO:0000256" key="2">
    <source>
        <dbReference type="SAM" id="SignalP"/>
    </source>
</evidence>
<protein>
    <recommendedName>
        <fullName evidence="5">Lipoprotein</fullName>
    </recommendedName>
</protein>
<dbReference type="PROSITE" id="PS51257">
    <property type="entry name" value="PROKAR_LIPOPROTEIN"/>
    <property type="match status" value="1"/>
</dbReference>
<keyword evidence="1" id="KW-0175">Coiled coil</keyword>
<evidence type="ECO:0008006" key="5">
    <source>
        <dbReference type="Google" id="ProtNLM"/>
    </source>
</evidence>
<dbReference type="AlphaFoldDB" id="A0A4R0XNK2"/>
<reference evidence="3 4" key="1">
    <citation type="submission" date="2018-02" db="EMBL/GenBank/DDBJ databases">
        <title>Mycoplasma marinum and Mycoplasma todarodis sp. nov., moderately halophilic and psychrotolerant mycoplasmas isolated from cephalopods.</title>
        <authorList>
            <person name="Viver T."/>
        </authorList>
    </citation>
    <scope>NUCLEOTIDE SEQUENCE [LARGE SCALE GENOMIC DNA]</scope>
    <source>
        <strain evidence="3 4">5H</strain>
    </source>
</reference>
<comment type="caution">
    <text evidence="3">The sequence shown here is derived from an EMBL/GenBank/DDBJ whole genome shotgun (WGS) entry which is preliminary data.</text>
</comment>
<feature type="coiled-coil region" evidence="1">
    <location>
        <begin position="125"/>
        <end position="152"/>
    </location>
</feature>
<name>A0A4R0XNK2_9MOLU</name>